<comment type="caution">
    <text evidence="2">The sequence shown here is derived from an EMBL/GenBank/DDBJ whole genome shotgun (WGS) entry which is preliminary data.</text>
</comment>
<gene>
    <name evidence="2" type="ORF">ACFFV7_31320</name>
</gene>
<organism evidence="2 3">
    <name type="scientific">Nonomuraea spiralis</name>
    <dbReference type="NCBI Taxonomy" id="46182"/>
    <lineage>
        <taxon>Bacteria</taxon>
        <taxon>Bacillati</taxon>
        <taxon>Actinomycetota</taxon>
        <taxon>Actinomycetes</taxon>
        <taxon>Streptosporangiales</taxon>
        <taxon>Streptosporangiaceae</taxon>
        <taxon>Nonomuraea</taxon>
    </lineage>
</organism>
<feature type="compositionally biased region" description="Basic and acidic residues" evidence="1">
    <location>
        <begin position="1454"/>
        <end position="1464"/>
    </location>
</feature>
<sequence>MTGRTSDTTASEAEEMLDAGAVLPAGAEGAGERAVPLVARAYRHPGLDDRVIVRLVTEELSTAEDAAAGFLGMVPEGEAAVVGLGLRRSLGFPEWVLVHHPLDGHHALAVVPELERVARQARSKPKMALDAYQRLAGQLAASVPHFLPTFYEQAARVFAAADNTQYAGQLFSAARRAEAQHGLAVDEDRLDAVFLEFALAGALPVKALSGYAKELTARLPAAEALLRYARLCVRRTAGGLAPAAQMAADIRRLAKAAGVDAETAEQDYLAEVLALPAVMQAPTGWWKSHAPAVAALARQRPELRGTLLDVIPDSHDRELPGIWLDILESAGATAGLHTDVPERERAADGAAGWLRRFLAARQRAWGVAPHLPALHALIERMADRLRAELTAGGGTISVEDDPGLIDLLLALGVPVADPGDGARLRLAHWAEREDRRDLLALAADGRFHTAFRHGADYLDADDEGRATVRALAASPGGRPMLTEWVRLVARRSAAAGLPTLPDALRRLAWLPGEALALAEDEVRQAVTDADVAGVLARALRAGIIDELGWPAFEEAAAELVPEKDVDDLVVCDAWPHLVVAGTAQARVLTADGVVLTHDLRIPREDTWSDPGFHYVDGELLVYWDSRDRVNGLRGYWHTAADRVRDLDGTDRSRGTRLDYYTGEDPVSLPVPGGGRTTGYGVLHAGDTAVPDERPVLTDGTSFWTWVWAERDSGWYEFDPAGGQLGRKSLPGFLAGASQDRPAEGWLLPAPSADPTPVGTPVDGLYGLRVTELPDGSHRAEDLSGIAVTLPPEAGVPARVLTFPGAERPCAVVRSSYRISLVDADGVLAEFRTDARPGAFGAGTLILPPERYWNCLRPRDPEGSAALRRMDRETAASLLEAAEPQGADLPAAIRVLLPGVTHESLLKGLAGVVGFAAAQQAAVRTVVGNLTRALAGGPAEEQGPSGPTDLLLDEALNGVGGGHGYHRHSRDAVVQQIRAAGRALAAAPDRPEVPNHLRLPGLPATGLRWERLLDHLAAVAYRTAAPTTPAAHRDALRTLLDELRDGGLPTSAGSARWRGMTLKLGREHMVVTDGTPSGGSLSGVLPLGGGAFVLFLDAREAGLDELEWTALCHDPAGTFEVPAPYTVADSSPVGGDREAGWLEAFLTELAERGPAPWHDAAAEEFARLTGVSQTAARLIVAGFPHVDTYERTFLDKEARTTIGVKVAEAAVAKDELRALDEGVRRAVTAALLPADPALLWSGGPDVAAAARVWNDRVGQRLALPEWLLGEAARTLRTGRDAAYALRGVLGADHPELSVDLEWEVRGDRVHSVGQGTGFTGQSLVMAVTAAGWLAHRLPAGHPLRAGLPATLSAVRDRLANPALLIDLDRYVGLPAFRKVAGTPTEVRDGYERYGALIMATHDSQPSPAIRPDLLDPAGEDPYLRALIGLNGSFPAVIALRTVLDPRFAALLDDPGDPRQGDRDADGTWWPQDPTRSVPDLVVDAAKAYGLGEDAAAVYLMLLAMPDPADRNVSRWTGWKPARLKAARAELAATDLVVQAVRTRAGRSLFLPGGWSEQVTPRLPLEQWKLPMFVRDVGLGGPIVPAEPVADLYDRAWRRVQDGDVPRFARLDVKRGRRR</sequence>
<dbReference type="EMBL" id="JBHMEI010000030">
    <property type="protein sequence ID" value="MFB9205723.1"/>
    <property type="molecule type" value="Genomic_DNA"/>
</dbReference>
<keyword evidence="2" id="KW-0238">DNA-binding</keyword>
<dbReference type="GO" id="GO:0003677">
    <property type="term" value="F:DNA binding"/>
    <property type="evidence" value="ECO:0007669"/>
    <property type="project" value="UniProtKB-KW"/>
</dbReference>
<reference evidence="2 3" key="1">
    <citation type="submission" date="2024-09" db="EMBL/GenBank/DDBJ databases">
        <authorList>
            <person name="Sun Q."/>
            <person name="Mori K."/>
        </authorList>
    </citation>
    <scope>NUCLEOTIDE SEQUENCE [LARGE SCALE GENOMIC DNA]</scope>
    <source>
        <strain evidence="2 3">CCM 3426</strain>
    </source>
</reference>
<evidence type="ECO:0000313" key="2">
    <source>
        <dbReference type="EMBL" id="MFB9205723.1"/>
    </source>
</evidence>
<feature type="region of interest" description="Disordered" evidence="1">
    <location>
        <begin position="1449"/>
        <end position="1471"/>
    </location>
</feature>
<proteinExistence type="predicted"/>
<keyword evidence="3" id="KW-1185">Reference proteome</keyword>
<dbReference type="Proteomes" id="UP001589647">
    <property type="component" value="Unassembled WGS sequence"/>
</dbReference>
<evidence type="ECO:0000256" key="1">
    <source>
        <dbReference type="SAM" id="MobiDB-lite"/>
    </source>
</evidence>
<protein>
    <submittedName>
        <fullName evidence="2">DNA-binding protein</fullName>
    </submittedName>
</protein>
<evidence type="ECO:0000313" key="3">
    <source>
        <dbReference type="Proteomes" id="UP001589647"/>
    </source>
</evidence>
<name>A0ABV5IMG7_9ACTN</name>
<accession>A0ABV5IMG7</accession>
<dbReference type="RefSeq" id="WP_189649497.1">
    <property type="nucleotide sequence ID" value="NZ_BMRC01000010.1"/>
</dbReference>